<evidence type="ECO:0000259" key="4">
    <source>
        <dbReference type="PROSITE" id="PS50054"/>
    </source>
</evidence>
<feature type="domain" description="Tyrosine-protein phosphatase" evidence="4">
    <location>
        <begin position="34"/>
        <end position="179"/>
    </location>
</feature>
<feature type="compositionally biased region" description="Low complexity" evidence="3">
    <location>
        <begin position="267"/>
        <end position="281"/>
    </location>
</feature>
<feature type="region of interest" description="Disordered" evidence="3">
    <location>
        <begin position="332"/>
        <end position="371"/>
    </location>
</feature>
<dbReference type="PANTHER" id="PTHR10367">
    <property type="entry name" value="MRNA-CAPPING ENZYME"/>
    <property type="match status" value="1"/>
</dbReference>
<evidence type="ECO:0000256" key="3">
    <source>
        <dbReference type="SAM" id="MobiDB-lite"/>
    </source>
</evidence>
<keyword evidence="2" id="KW-0904">Protein phosphatase</keyword>
<dbReference type="Pfam" id="PF00782">
    <property type="entry name" value="DSPc"/>
    <property type="match status" value="1"/>
</dbReference>
<keyword evidence="1" id="KW-0378">Hydrolase</keyword>
<evidence type="ECO:0000256" key="1">
    <source>
        <dbReference type="ARBA" id="ARBA00022801"/>
    </source>
</evidence>
<dbReference type="PROSITE" id="PS50056">
    <property type="entry name" value="TYR_PHOSPHATASE_2"/>
    <property type="match status" value="1"/>
</dbReference>
<dbReference type="SMART" id="SM00195">
    <property type="entry name" value="DSPc"/>
    <property type="match status" value="1"/>
</dbReference>
<gene>
    <name evidence="7" type="primary">LOC108010291</name>
</gene>
<dbReference type="InterPro" id="IPR020422">
    <property type="entry name" value="TYR_PHOSPHATASE_DUAL_dom"/>
</dbReference>
<evidence type="ECO:0000313" key="6">
    <source>
        <dbReference type="Proteomes" id="UP001652628"/>
    </source>
</evidence>
<accession>A0ABM4TMS5</accession>
<feature type="domain" description="Tyrosine specific protein phosphatases" evidence="5">
    <location>
        <begin position="99"/>
        <end position="174"/>
    </location>
</feature>
<dbReference type="RefSeq" id="XP_070851266.1">
    <property type="nucleotide sequence ID" value="XM_070995165.1"/>
</dbReference>
<reference evidence="7" key="1">
    <citation type="submission" date="2025-08" db="UniProtKB">
        <authorList>
            <consortium name="RefSeq"/>
        </authorList>
    </citation>
    <scope>IDENTIFICATION</scope>
</reference>
<name>A0ABM4TMS5_DROSZ</name>
<dbReference type="PROSITE" id="PS50054">
    <property type="entry name" value="TYR_PHOSPHATASE_DUAL"/>
    <property type="match status" value="1"/>
</dbReference>
<dbReference type="SUPFAM" id="SSF52799">
    <property type="entry name" value="(Phosphotyrosine protein) phosphatases II"/>
    <property type="match status" value="1"/>
</dbReference>
<feature type="compositionally biased region" description="Polar residues" evidence="3">
    <location>
        <begin position="332"/>
        <end position="356"/>
    </location>
</feature>
<dbReference type="Gene3D" id="3.90.190.10">
    <property type="entry name" value="Protein tyrosine phosphatase superfamily"/>
    <property type="match status" value="1"/>
</dbReference>
<dbReference type="InterPro" id="IPR029021">
    <property type="entry name" value="Prot-tyrosine_phosphatase-like"/>
</dbReference>
<dbReference type="InterPro" id="IPR000387">
    <property type="entry name" value="Tyr_Pase_dom"/>
</dbReference>
<feature type="compositionally biased region" description="Polar residues" evidence="3">
    <location>
        <begin position="240"/>
        <end position="266"/>
    </location>
</feature>
<feature type="compositionally biased region" description="Basic and acidic residues" evidence="3">
    <location>
        <begin position="175"/>
        <end position="195"/>
    </location>
</feature>
<evidence type="ECO:0000256" key="2">
    <source>
        <dbReference type="ARBA" id="ARBA00022912"/>
    </source>
</evidence>
<dbReference type="InterPro" id="IPR000340">
    <property type="entry name" value="Dual-sp_phosphatase_cat-dom"/>
</dbReference>
<keyword evidence="6" id="KW-1185">Reference proteome</keyword>
<dbReference type="Proteomes" id="UP001652628">
    <property type="component" value="Chromosome 2R"/>
</dbReference>
<dbReference type="PANTHER" id="PTHR10367:SF9">
    <property type="entry name" value="DUAL-SPECIFICITY PHOSPHATASE 11 (RNA_RNP COMPLEX 1-INTERACTING)"/>
    <property type="match status" value="1"/>
</dbReference>
<evidence type="ECO:0000259" key="5">
    <source>
        <dbReference type="PROSITE" id="PS50056"/>
    </source>
</evidence>
<sequence length="371" mass="44026">MAKAIPERWLNYKPIGERVPGTRFIAFKVPLHQHVNARVEEHLRLAPESLLESVPDLGLIIDLTNTNRYYHPSAMIDNDVRHQKLMIPGKQTPSRKLAEKFCDFVADFLKSNADNDKLIGVHCTHGVNRTGYLICYFMISVMKKSPEEAIKNFAAARGHEIERPNYLKSLNKLSDQEANKNRSLSKESSKEDNHNEYGYNSRYHANREYKDYRQQDRHYQRGGGYYQKSNYRDQNYGAPDSSNWRSGNSRNYSGDQNYGAPDNSNWRSGNSRNYSNHSRNNQWNHQDHQSYYKNRRNDSTYGQKVGYYKNDWPYSRNHRQVREYHQDRYQNNRSAGGYHQQNSRGYKQNHYQNYQRVDSRRHSRRNYEDEE</sequence>
<proteinExistence type="predicted"/>
<dbReference type="InterPro" id="IPR016130">
    <property type="entry name" value="Tyr_Pase_AS"/>
</dbReference>
<dbReference type="PROSITE" id="PS00383">
    <property type="entry name" value="TYR_PHOSPHATASE_1"/>
    <property type="match status" value="1"/>
</dbReference>
<protein>
    <submittedName>
        <fullName evidence="7">RNA/RNP complex-1-interacting phosphatase homolog</fullName>
    </submittedName>
</protein>
<feature type="region of interest" description="Disordered" evidence="3">
    <location>
        <begin position="175"/>
        <end position="207"/>
    </location>
</feature>
<evidence type="ECO:0000313" key="7">
    <source>
        <dbReference type="RefSeq" id="XP_070851266.1"/>
    </source>
</evidence>
<dbReference type="GeneID" id="108010291"/>
<organism evidence="6 7">
    <name type="scientific">Drosophila suzukii</name>
    <name type="common">Spotted-wing drosophila fruit fly</name>
    <dbReference type="NCBI Taxonomy" id="28584"/>
    <lineage>
        <taxon>Eukaryota</taxon>
        <taxon>Metazoa</taxon>
        <taxon>Ecdysozoa</taxon>
        <taxon>Arthropoda</taxon>
        <taxon>Hexapoda</taxon>
        <taxon>Insecta</taxon>
        <taxon>Pterygota</taxon>
        <taxon>Neoptera</taxon>
        <taxon>Endopterygota</taxon>
        <taxon>Diptera</taxon>
        <taxon>Brachycera</taxon>
        <taxon>Muscomorpha</taxon>
        <taxon>Ephydroidea</taxon>
        <taxon>Drosophilidae</taxon>
        <taxon>Drosophila</taxon>
        <taxon>Sophophora</taxon>
    </lineage>
</organism>
<feature type="region of interest" description="Disordered" evidence="3">
    <location>
        <begin position="222"/>
        <end position="285"/>
    </location>
</feature>
<dbReference type="InterPro" id="IPR051029">
    <property type="entry name" value="mRNA_Capping_Enz/RNA_Phosphat"/>
</dbReference>